<dbReference type="RefSeq" id="WP_126127271.1">
    <property type="nucleotide sequence ID" value="NZ_CP034464.1"/>
</dbReference>
<accession>A0A3S9HII3</accession>
<sequence length="126" mass="14216">MSLQNLDPTYLETCRNALSQEQSKSLAASDHWAHVDRNQVHADWDALYKTLAAVIDTSTASDTHIQELLAQHYTIACRFYTPSPAAYLGMALFYQDNPGMRDFHNAYHPQMVSFLGDAMCVYAARL</sequence>
<dbReference type="KEGG" id="upv:EJN92_07670"/>
<dbReference type="InterPro" id="IPR036244">
    <property type="entry name" value="TipA-like_antibiotic-bd"/>
</dbReference>
<reference evidence="2 3" key="1">
    <citation type="journal article" date="2011" name="Int. J. Syst. Evol. Microbiol.">
        <title>Description of Undibacterium oligocarboniphilum sp. nov., isolated from purified water, and Undibacterium pigrum strain CCUG 49012 as the type strain of Undibacterium parvum sp. nov., and emended descriptions of the genus Undibacterium and the species Undibacterium pigrum.</title>
        <authorList>
            <person name="Eder W."/>
            <person name="Wanner G."/>
            <person name="Ludwig W."/>
            <person name="Busse H.J."/>
            <person name="Ziemke-Kageler F."/>
            <person name="Lang E."/>
        </authorList>
    </citation>
    <scope>NUCLEOTIDE SEQUENCE [LARGE SCALE GENOMIC DNA]</scope>
    <source>
        <strain evidence="2 3">DSM 23061</strain>
    </source>
</reference>
<evidence type="ECO:0000313" key="3">
    <source>
        <dbReference type="Proteomes" id="UP000275663"/>
    </source>
</evidence>
<dbReference type="Gene3D" id="1.10.490.50">
    <property type="entry name" value="Antibiotic binding domain of TipA-like multidrug resistance regulators"/>
    <property type="match status" value="1"/>
</dbReference>
<dbReference type="EMBL" id="CP034464">
    <property type="protein sequence ID" value="AZP11889.1"/>
    <property type="molecule type" value="Genomic_DNA"/>
</dbReference>
<organism evidence="2 3">
    <name type="scientific">Undibacterium parvum</name>
    <dbReference type="NCBI Taxonomy" id="401471"/>
    <lineage>
        <taxon>Bacteria</taxon>
        <taxon>Pseudomonadati</taxon>
        <taxon>Pseudomonadota</taxon>
        <taxon>Betaproteobacteria</taxon>
        <taxon>Burkholderiales</taxon>
        <taxon>Oxalobacteraceae</taxon>
        <taxon>Undibacterium</taxon>
    </lineage>
</organism>
<gene>
    <name evidence="2" type="ORF">EJN92_07670</name>
</gene>
<dbReference type="Proteomes" id="UP000275663">
    <property type="component" value="Chromosome"/>
</dbReference>
<dbReference type="AlphaFoldDB" id="A0A3S9HII3"/>
<proteinExistence type="predicted"/>
<feature type="domain" description="TipAS antibiotic-recognition" evidence="1">
    <location>
        <begin position="24"/>
        <end position="122"/>
    </location>
</feature>
<dbReference type="OrthoDB" id="9802944at2"/>
<dbReference type="SUPFAM" id="SSF89082">
    <property type="entry name" value="Antibiotic binding domain of TipA-like multidrug resistance regulators"/>
    <property type="match status" value="1"/>
</dbReference>
<name>A0A3S9HII3_9BURK</name>
<dbReference type="Pfam" id="PF07739">
    <property type="entry name" value="TipAS"/>
    <property type="match status" value="1"/>
</dbReference>
<keyword evidence="3" id="KW-1185">Reference proteome</keyword>
<evidence type="ECO:0000259" key="1">
    <source>
        <dbReference type="Pfam" id="PF07739"/>
    </source>
</evidence>
<dbReference type="InterPro" id="IPR012925">
    <property type="entry name" value="TipAS_dom"/>
</dbReference>
<evidence type="ECO:0000313" key="2">
    <source>
        <dbReference type="EMBL" id="AZP11889.1"/>
    </source>
</evidence>
<protein>
    <submittedName>
        <fullName evidence="2">Transcriptional regulator</fullName>
    </submittedName>
</protein>